<accession>A0AAV5V596</accession>
<comment type="subcellular location">
    <subcellularLocation>
        <location evidence="6">Golgi apparatus membrane</location>
        <topology evidence="6">Multi-pass membrane protein</topology>
    </subcellularLocation>
    <subcellularLocation>
        <location evidence="1">Membrane</location>
        <topology evidence="1">Multi-pass membrane protein</topology>
    </subcellularLocation>
</comment>
<keyword evidence="4 6" id="KW-1133">Transmembrane helix</keyword>
<feature type="domain" description="Yip1" evidence="8">
    <location>
        <begin position="103"/>
        <end position="254"/>
    </location>
</feature>
<dbReference type="Proteomes" id="UP001432322">
    <property type="component" value="Unassembled WGS sequence"/>
</dbReference>
<feature type="compositionally biased region" description="Gly residues" evidence="7">
    <location>
        <begin position="33"/>
        <end position="45"/>
    </location>
</feature>
<dbReference type="GO" id="GO:0031267">
    <property type="term" value="F:small GTPase binding"/>
    <property type="evidence" value="ECO:0007669"/>
    <property type="project" value="InterPro"/>
</dbReference>
<dbReference type="GO" id="GO:0016192">
    <property type="term" value="P:vesicle-mediated transport"/>
    <property type="evidence" value="ECO:0007669"/>
    <property type="project" value="InterPro"/>
</dbReference>
<evidence type="ECO:0000256" key="4">
    <source>
        <dbReference type="ARBA" id="ARBA00022989"/>
    </source>
</evidence>
<organism evidence="9 10">
    <name type="scientific">Pristionchus fissidentatus</name>
    <dbReference type="NCBI Taxonomy" id="1538716"/>
    <lineage>
        <taxon>Eukaryota</taxon>
        <taxon>Metazoa</taxon>
        <taxon>Ecdysozoa</taxon>
        <taxon>Nematoda</taxon>
        <taxon>Chromadorea</taxon>
        <taxon>Rhabditida</taxon>
        <taxon>Rhabditina</taxon>
        <taxon>Diplogasteromorpha</taxon>
        <taxon>Diplogasteroidea</taxon>
        <taxon>Neodiplogasteridae</taxon>
        <taxon>Pristionchus</taxon>
    </lineage>
</organism>
<feature type="region of interest" description="Disordered" evidence="7">
    <location>
        <begin position="26"/>
        <end position="55"/>
    </location>
</feature>
<evidence type="ECO:0000256" key="7">
    <source>
        <dbReference type="SAM" id="MobiDB-lite"/>
    </source>
</evidence>
<feature type="transmembrane region" description="Helical" evidence="6">
    <location>
        <begin position="175"/>
        <end position="201"/>
    </location>
</feature>
<proteinExistence type="inferred from homology"/>
<dbReference type="PANTHER" id="PTHR12822:SF2">
    <property type="entry name" value="PROTEIN YIPF"/>
    <property type="match status" value="1"/>
</dbReference>
<protein>
    <recommendedName>
        <fullName evidence="6">Protein YIPF</fullName>
    </recommendedName>
</protein>
<feature type="non-terminal residue" evidence="9">
    <location>
        <position position="366"/>
    </location>
</feature>
<dbReference type="EMBL" id="BTSY01000002">
    <property type="protein sequence ID" value="GMT13453.1"/>
    <property type="molecule type" value="Genomic_DNA"/>
</dbReference>
<evidence type="ECO:0000313" key="10">
    <source>
        <dbReference type="Proteomes" id="UP001432322"/>
    </source>
</evidence>
<evidence type="ECO:0000259" key="8">
    <source>
        <dbReference type="Pfam" id="PF04893"/>
    </source>
</evidence>
<dbReference type="GO" id="GO:0000139">
    <property type="term" value="C:Golgi membrane"/>
    <property type="evidence" value="ECO:0007669"/>
    <property type="project" value="UniProtKB-SubCell"/>
</dbReference>
<dbReference type="PANTHER" id="PTHR12822">
    <property type="entry name" value="PROTEIN YIPF"/>
    <property type="match status" value="1"/>
</dbReference>
<name>A0AAV5V596_9BILA</name>
<comment type="similarity">
    <text evidence="2 6">Belongs to the YIP1 family.</text>
</comment>
<evidence type="ECO:0000256" key="3">
    <source>
        <dbReference type="ARBA" id="ARBA00022692"/>
    </source>
</evidence>
<comment type="caution">
    <text evidence="9">The sequence shown here is derived from an EMBL/GenBank/DDBJ whole genome shotgun (WGS) entry which is preliminary data.</text>
</comment>
<keyword evidence="3 6" id="KW-0812">Transmembrane</keyword>
<evidence type="ECO:0000256" key="2">
    <source>
        <dbReference type="ARBA" id="ARBA00010596"/>
    </source>
</evidence>
<evidence type="ECO:0000256" key="1">
    <source>
        <dbReference type="ARBA" id="ARBA00004141"/>
    </source>
</evidence>
<evidence type="ECO:0000256" key="6">
    <source>
        <dbReference type="RuleBase" id="RU361264"/>
    </source>
</evidence>
<feature type="transmembrane region" description="Helical" evidence="6">
    <location>
        <begin position="147"/>
        <end position="169"/>
    </location>
</feature>
<dbReference type="InterPro" id="IPR039765">
    <property type="entry name" value="Yip5/YIPF1/YIPF2"/>
</dbReference>
<evidence type="ECO:0000313" key="9">
    <source>
        <dbReference type="EMBL" id="GMT13453.1"/>
    </source>
</evidence>
<keyword evidence="5 6" id="KW-0472">Membrane</keyword>
<dbReference type="Pfam" id="PF04893">
    <property type="entry name" value="Yip1"/>
    <property type="match status" value="1"/>
</dbReference>
<evidence type="ECO:0000256" key="5">
    <source>
        <dbReference type="ARBA" id="ARBA00023136"/>
    </source>
</evidence>
<feature type="transmembrane region" description="Helical" evidence="6">
    <location>
        <begin position="208"/>
        <end position="231"/>
    </location>
</feature>
<gene>
    <name evidence="9" type="ORF">PFISCL1PPCAC_4750</name>
</gene>
<feature type="transmembrane region" description="Helical" evidence="6">
    <location>
        <begin position="105"/>
        <end position="126"/>
    </location>
</feature>
<sequence>LPNQGREHRSTMSNLQFQSFTNQNFDMSDESPGRGGSDGFSGRLGDGSQDASTTAAGPKKNFFSFSFYQQYFDVDTDQVTKRLVNSVIPTHKNFITEFVQPIPDLYGPFWVCCTLVFSIGIFSNIAQYIENKGEAGEYGSDFRMVTGACSLIASYVLIIPFIISTTLWYRKADIQYSFLEVVCAYGYSLAIFIPVSMLWVIDVPLLRWSLIFVSVALSGGVLVRSLAPAFAADPNKIIAMGSVILVIILHFGLALCFKEYFFDATMPSKAVLPPASVVAPTVPGTFLGEVPPAIVTNGTTGNDTLPAAAALLAPPTVIESTNATTTTTVAAVKAEENKEKEEGVSINNSTTTVTVPVTTVAGAAKT</sequence>
<feature type="transmembrane region" description="Helical" evidence="6">
    <location>
        <begin position="237"/>
        <end position="257"/>
    </location>
</feature>
<keyword evidence="10" id="KW-1185">Reference proteome</keyword>
<reference evidence="9" key="1">
    <citation type="submission" date="2023-10" db="EMBL/GenBank/DDBJ databases">
        <title>Genome assembly of Pristionchus species.</title>
        <authorList>
            <person name="Yoshida K."/>
            <person name="Sommer R.J."/>
        </authorList>
    </citation>
    <scope>NUCLEOTIDE SEQUENCE</scope>
    <source>
        <strain evidence="9">RS5133</strain>
    </source>
</reference>
<dbReference type="AlphaFoldDB" id="A0AAV5V596"/>
<feature type="non-terminal residue" evidence="9">
    <location>
        <position position="1"/>
    </location>
</feature>
<dbReference type="InterPro" id="IPR006977">
    <property type="entry name" value="Yip1_dom"/>
</dbReference>